<keyword evidence="5" id="KW-0874">Quinone</keyword>
<comment type="catalytic activity">
    <reaction evidence="5">
        <text>a quinone + NADH + 5 H(+)(in) = a quinol + NAD(+) + 4 H(+)(out)</text>
        <dbReference type="Rhea" id="RHEA:57888"/>
        <dbReference type="ChEBI" id="CHEBI:15378"/>
        <dbReference type="ChEBI" id="CHEBI:24646"/>
        <dbReference type="ChEBI" id="CHEBI:57540"/>
        <dbReference type="ChEBI" id="CHEBI:57945"/>
        <dbReference type="ChEBI" id="CHEBI:132124"/>
    </reaction>
</comment>
<feature type="transmembrane region" description="Helical" evidence="5">
    <location>
        <begin position="6"/>
        <end position="23"/>
    </location>
</feature>
<keyword evidence="4 5" id="KW-0472">Membrane</keyword>
<proteinExistence type="inferred from homology"/>
<dbReference type="PANTHER" id="PTHR22773">
    <property type="entry name" value="NADH DEHYDROGENASE"/>
    <property type="match status" value="1"/>
</dbReference>
<keyword evidence="5" id="KW-0813">Transport</keyword>
<feature type="transmembrane region" description="Helical" evidence="5">
    <location>
        <begin position="186"/>
        <end position="207"/>
    </location>
</feature>
<evidence type="ECO:0000256" key="1">
    <source>
        <dbReference type="ARBA" id="ARBA00004127"/>
    </source>
</evidence>
<dbReference type="Pfam" id="PF00361">
    <property type="entry name" value="Proton_antipo_M"/>
    <property type="match status" value="1"/>
</dbReference>
<dbReference type="OrthoDB" id="9807568at2"/>
<comment type="subcellular location">
    <subcellularLocation>
        <location evidence="5">Cell membrane</location>
        <topology evidence="5">Multi-pass membrane protein</topology>
    </subcellularLocation>
    <subcellularLocation>
        <location evidence="1">Endomembrane system</location>
        <topology evidence="1">Multi-pass membrane protein</topology>
    </subcellularLocation>
    <subcellularLocation>
        <location evidence="6">Membrane</location>
        <topology evidence="6">Multi-pass membrane protein</topology>
    </subcellularLocation>
</comment>
<evidence type="ECO:0000256" key="2">
    <source>
        <dbReference type="ARBA" id="ARBA00022692"/>
    </source>
</evidence>
<feature type="domain" description="NADH:quinone oxidoreductase/Mrp antiporter transmembrane" evidence="7">
    <location>
        <begin position="110"/>
        <end position="396"/>
    </location>
</feature>
<dbReference type="GO" id="GO:0005886">
    <property type="term" value="C:plasma membrane"/>
    <property type="evidence" value="ECO:0007669"/>
    <property type="project" value="UniProtKB-SubCell"/>
</dbReference>
<dbReference type="EMBL" id="LT670846">
    <property type="protein sequence ID" value="SHK13046.1"/>
    <property type="molecule type" value="Genomic_DNA"/>
</dbReference>
<keyword evidence="2 5" id="KW-0812">Transmembrane</keyword>
<keyword evidence="5" id="KW-0520">NAD</keyword>
<sequence length="450" mass="49745">MAFLPETVLLVGALLLFLLELFLERKRVLYVLGGIVALMAAVSLYFAPHPADTFYGLFTTYPTAKLFIYILTALALFSMYAYYEEKGSLYGEVSYLTLMASLGLSILVSSNNLGLTFLSLELSSITLYILTGTFRGDYPSKEGAYKYLVMGATGTSLFALGSAFYYGATGSLYLTNYTQENSFFTLATFLLLSALALKISAVPFHFWTPDAYESAPTPVTGFMATVPKLAVYFFLVKLLSYTSHVKIWMSVVVILSMLSMLYANFTAYAQNSVKRLLAYSSIAHAGYFLTGLTVKDPMLQKALLFYVIVYSFATLGAFTVLATLEKQENFSHHFLDYVGLGRKRPILAALLTLFLMALIGIPPMALFVGKLSLFMGLANVNLMWLALIFAVASVISAGYYLKVVVYMYMKEEGQKMHSFRLSAGESFVLTVCGLLVLLLGILPHLVYELL</sequence>
<protein>
    <recommendedName>
        <fullName evidence="5">NADH-quinone oxidoreductase subunit N</fullName>
        <ecNumber evidence="5">7.1.1.-</ecNumber>
    </recommendedName>
    <alternativeName>
        <fullName evidence="5">NADH dehydrogenase I subunit N</fullName>
    </alternativeName>
    <alternativeName>
        <fullName evidence="5">NDH-1 subunit N</fullName>
    </alternativeName>
</protein>
<reference evidence="8 9" key="1">
    <citation type="submission" date="2016-11" db="EMBL/GenBank/DDBJ databases">
        <authorList>
            <person name="Jaros S."/>
            <person name="Januszkiewicz K."/>
            <person name="Wedrychowicz H."/>
        </authorList>
    </citation>
    <scope>NUCLEOTIDE SEQUENCE [LARGE SCALE GENOMIC DNA]</scope>
    <source>
        <strain evidence="8 9">DSM 19557</strain>
    </source>
</reference>
<evidence type="ECO:0000256" key="3">
    <source>
        <dbReference type="ARBA" id="ARBA00022989"/>
    </source>
</evidence>
<feature type="transmembrane region" description="Helical" evidence="5">
    <location>
        <begin position="28"/>
        <end position="46"/>
    </location>
</feature>
<dbReference type="EC" id="7.1.1.-" evidence="5"/>
<feature type="transmembrane region" description="Helical" evidence="5">
    <location>
        <begin position="90"/>
        <end position="108"/>
    </location>
</feature>
<feature type="transmembrane region" description="Helical" evidence="5">
    <location>
        <begin position="426"/>
        <end position="447"/>
    </location>
</feature>
<dbReference type="Proteomes" id="UP000189810">
    <property type="component" value="Chromosome I"/>
</dbReference>
<dbReference type="STRING" id="381751.SAMN05444391_0003"/>
<comment type="subunit">
    <text evidence="5">NDH-1 is composed of 14 different subunits. Subunits NuoA, H, J, K, L, M, N constitute the membrane sector of the complex.</text>
</comment>
<keyword evidence="5" id="KW-0830">Ubiquinone</keyword>
<evidence type="ECO:0000256" key="6">
    <source>
        <dbReference type="RuleBase" id="RU000320"/>
    </source>
</evidence>
<evidence type="ECO:0000256" key="4">
    <source>
        <dbReference type="ARBA" id="ARBA00023136"/>
    </source>
</evidence>
<gene>
    <name evidence="5" type="primary">nuoN</name>
    <name evidence="8" type="ORF">SAMN05444391_0003</name>
</gene>
<evidence type="ECO:0000313" key="8">
    <source>
        <dbReference type="EMBL" id="SHK13046.1"/>
    </source>
</evidence>
<comment type="function">
    <text evidence="5">NDH-1 shuttles electrons from NADH, via FMN and iron-sulfur (Fe-S) centers, to quinones in the respiratory chain. The immediate electron acceptor for the enzyme in this species is believed to be ubiquinone. Couples the redox reaction to proton translocation (for every two electrons transferred, four hydrogen ions are translocated across the cytoplasmic membrane), and thus conserves the redox energy in a proton gradient.</text>
</comment>
<dbReference type="GO" id="GO:0008137">
    <property type="term" value="F:NADH dehydrogenase (ubiquinone) activity"/>
    <property type="evidence" value="ECO:0007669"/>
    <property type="project" value="InterPro"/>
</dbReference>
<comment type="similarity">
    <text evidence="5">Belongs to the complex I subunit 2 family.</text>
</comment>
<dbReference type="GO" id="GO:0050136">
    <property type="term" value="F:NADH dehydrogenase (quinone) (non-electrogenic) activity"/>
    <property type="evidence" value="ECO:0007669"/>
    <property type="project" value="UniProtKB-UniRule"/>
</dbReference>
<keyword evidence="5" id="KW-1278">Translocase</keyword>
<dbReference type="AlphaFoldDB" id="A0A1M6PYV8"/>
<name>A0A1M6PYV8_9AQUI</name>
<keyword evidence="9" id="KW-1185">Reference proteome</keyword>
<accession>A0A1M6PYV8</accession>
<dbReference type="InterPro" id="IPR010096">
    <property type="entry name" value="NADH-Q_OxRdtase_suN/2"/>
</dbReference>
<evidence type="ECO:0000313" key="9">
    <source>
        <dbReference type="Proteomes" id="UP000189810"/>
    </source>
</evidence>
<dbReference type="GO" id="GO:0042773">
    <property type="term" value="P:ATP synthesis coupled electron transport"/>
    <property type="evidence" value="ECO:0007669"/>
    <property type="project" value="InterPro"/>
</dbReference>
<feature type="transmembrane region" description="Helical" evidence="5">
    <location>
        <begin position="147"/>
        <end position="166"/>
    </location>
</feature>
<feature type="transmembrane region" description="Helical" evidence="5">
    <location>
        <begin position="381"/>
        <end position="405"/>
    </location>
</feature>
<feature type="transmembrane region" description="Helical" evidence="5">
    <location>
        <begin position="219"/>
        <end position="241"/>
    </location>
</feature>
<evidence type="ECO:0000259" key="7">
    <source>
        <dbReference type="Pfam" id="PF00361"/>
    </source>
</evidence>
<dbReference type="GO" id="GO:0012505">
    <property type="term" value="C:endomembrane system"/>
    <property type="evidence" value="ECO:0007669"/>
    <property type="project" value="UniProtKB-SubCell"/>
</dbReference>
<feature type="transmembrane region" description="Helical" evidence="5">
    <location>
        <begin position="247"/>
        <end position="269"/>
    </location>
</feature>
<dbReference type="NCBIfam" id="TIGR01770">
    <property type="entry name" value="NDH_I_N"/>
    <property type="match status" value="1"/>
</dbReference>
<dbReference type="HAMAP" id="MF_00445">
    <property type="entry name" value="NDH1_NuoN_1"/>
    <property type="match status" value="1"/>
</dbReference>
<evidence type="ECO:0000256" key="5">
    <source>
        <dbReference type="HAMAP-Rule" id="MF_00445"/>
    </source>
</evidence>
<keyword evidence="5" id="KW-1003">Cell membrane</keyword>
<dbReference type="RefSeq" id="WP_079653222.1">
    <property type="nucleotide sequence ID" value="NZ_LT670846.1"/>
</dbReference>
<keyword evidence="3 5" id="KW-1133">Transmembrane helix</keyword>
<dbReference type="GO" id="GO:0048038">
    <property type="term" value="F:quinone binding"/>
    <property type="evidence" value="ECO:0007669"/>
    <property type="project" value="UniProtKB-KW"/>
</dbReference>
<dbReference type="InterPro" id="IPR001750">
    <property type="entry name" value="ND/Mrp_TM"/>
</dbReference>
<feature type="transmembrane region" description="Helical" evidence="5">
    <location>
        <begin position="345"/>
        <end position="369"/>
    </location>
</feature>
<feature type="transmembrane region" description="Helical" evidence="5">
    <location>
        <begin position="66"/>
        <end position="83"/>
    </location>
</feature>
<feature type="transmembrane region" description="Helical" evidence="5">
    <location>
        <begin position="304"/>
        <end position="324"/>
    </location>
</feature>
<organism evidence="8 9">
    <name type="scientific">Thermocrinis minervae</name>
    <dbReference type="NCBI Taxonomy" id="381751"/>
    <lineage>
        <taxon>Bacteria</taxon>
        <taxon>Pseudomonadati</taxon>
        <taxon>Aquificota</taxon>
        <taxon>Aquificia</taxon>
        <taxon>Aquificales</taxon>
        <taxon>Aquificaceae</taxon>
        <taxon>Thermocrinis</taxon>
    </lineage>
</organism>